<feature type="transmembrane region" description="Helical" evidence="1">
    <location>
        <begin position="178"/>
        <end position="200"/>
    </location>
</feature>
<feature type="transmembrane region" description="Helical" evidence="1">
    <location>
        <begin position="273"/>
        <end position="291"/>
    </location>
</feature>
<feature type="transmembrane region" description="Helical" evidence="1">
    <location>
        <begin position="244"/>
        <end position="261"/>
    </location>
</feature>
<feature type="transmembrane region" description="Helical" evidence="1">
    <location>
        <begin position="111"/>
        <end position="129"/>
    </location>
</feature>
<comment type="caution">
    <text evidence="2">The sequence shown here is derived from an EMBL/GenBank/DDBJ whole genome shotgun (WGS) entry which is preliminary data.</text>
</comment>
<dbReference type="AlphaFoldDB" id="A0A1F5MK36"/>
<keyword evidence="1" id="KW-0472">Membrane</keyword>
<dbReference type="EMBL" id="MFDO01000011">
    <property type="protein sequence ID" value="OGE65679.1"/>
    <property type="molecule type" value="Genomic_DNA"/>
</dbReference>
<keyword evidence="1" id="KW-1133">Transmembrane helix</keyword>
<proteinExistence type="predicted"/>
<gene>
    <name evidence="2" type="ORF">A3B49_03895</name>
</gene>
<evidence type="ECO:0000256" key="1">
    <source>
        <dbReference type="SAM" id="Phobius"/>
    </source>
</evidence>
<evidence type="ECO:0000313" key="3">
    <source>
        <dbReference type="Proteomes" id="UP000178017"/>
    </source>
</evidence>
<dbReference type="Proteomes" id="UP000178017">
    <property type="component" value="Unassembled WGS sequence"/>
</dbReference>
<evidence type="ECO:0000313" key="2">
    <source>
        <dbReference type="EMBL" id="OGE65679.1"/>
    </source>
</evidence>
<name>A0A1F5MK36_9BACT</name>
<feature type="transmembrane region" description="Helical" evidence="1">
    <location>
        <begin position="297"/>
        <end position="318"/>
    </location>
</feature>
<organism evidence="2 3">
    <name type="scientific">Candidatus Daviesbacteria bacterium RIFCSPLOWO2_01_FULL_40_24</name>
    <dbReference type="NCBI Taxonomy" id="1797787"/>
    <lineage>
        <taxon>Bacteria</taxon>
        <taxon>Candidatus Daviesiibacteriota</taxon>
    </lineage>
</organism>
<feature type="transmembrane region" description="Helical" evidence="1">
    <location>
        <begin position="58"/>
        <end position="77"/>
    </location>
</feature>
<reference evidence="2 3" key="1">
    <citation type="journal article" date="2016" name="Nat. Commun.">
        <title>Thousands of microbial genomes shed light on interconnected biogeochemical processes in an aquifer system.</title>
        <authorList>
            <person name="Anantharaman K."/>
            <person name="Brown C.T."/>
            <person name="Hug L.A."/>
            <person name="Sharon I."/>
            <person name="Castelle C.J."/>
            <person name="Probst A.J."/>
            <person name="Thomas B.C."/>
            <person name="Singh A."/>
            <person name="Wilkins M.J."/>
            <person name="Karaoz U."/>
            <person name="Brodie E.L."/>
            <person name="Williams K.H."/>
            <person name="Hubbard S.S."/>
            <person name="Banfield J.F."/>
        </authorList>
    </citation>
    <scope>NUCLEOTIDE SEQUENCE [LARGE SCALE GENOMIC DNA]</scope>
</reference>
<feature type="transmembrane region" description="Helical" evidence="1">
    <location>
        <begin position="325"/>
        <end position="342"/>
    </location>
</feature>
<feature type="transmembrane region" description="Helical" evidence="1">
    <location>
        <begin position="35"/>
        <end position="53"/>
    </location>
</feature>
<accession>A0A1F5MK36</accession>
<feature type="transmembrane region" description="Helical" evidence="1">
    <location>
        <begin position="141"/>
        <end position="166"/>
    </location>
</feature>
<sequence>MANFDFDQEYASNFAYLIFNEYPLRFIGQGLSMDGLYMGPWYFYFLTPFFYLFGLHPLGGFVGSVVVGLITVLIYFWVGKEFFGVRAGLIAAGLRAFLFSKIEVDWTMVPAFHVDGMVLLTWICFYKYWQGKTLYLVPLGLLFGLYTSIHPILFPFYIVFLVLLVIKRKLPDLKTTLLSIMGFTLAILPLIIFEFLHSFLEIKKLISLFSGGGPESGKNLSQLLYFIQYNLSEPFRVLGISSELLQLSSLIFLGSFIYLTVKKYLFLKDKFHLLFYLLSFVVFTVYYYLSPTHVPEYYFLAVTTLSLFYISGLLSLMLQKPSTKVILIGVFLYLLVVNFQSLRTKWDNPSLITLYHKDAVVREILKHQSNDKYFISYIKEPGWNFGFDYLFKYYGNYPDYKRAEPPTYTIVIPKGLSGTEADFSSGNIRLILPK</sequence>
<protein>
    <submittedName>
        <fullName evidence="2">Uncharacterized protein</fullName>
    </submittedName>
</protein>
<feature type="transmembrane region" description="Helical" evidence="1">
    <location>
        <begin position="83"/>
        <end position="99"/>
    </location>
</feature>
<keyword evidence="1" id="KW-0812">Transmembrane</keyword>